<reference evidence="3 4" key="1">
    <citation type="submission" date="2016-10" db="EMBL/GenBank/DDBJ databases">
        <authorList>
            <person name="de Groot N.N."/>
        </authorList>
    </citation>
    <scope>NUCLEOTIDE SEQUENCE [LARGE SCALE GENOMIC DNA]</scope>
    <source>
        <strain evidence="3 4">DSM 45610</strain>
    </source>
</reference>
<evidence type="ECO:0000313" key="3">
    <source>
        <dbReference type="EMBL" id="SDX29151.1"/>
    </source>
</evidence>
<dbReference type="EMBL" id="FNNQ01000013">
    <property type="protein sequence ID" value="SDX29151.1"/>
    <property type="molecule type" value="Genomic_DNA"/>
</dbReference>
<proteinExistence type="predicted"/>
<keyword evidence="4" id="KW-1185">Reference proteome</keyword>
<accession>A0A1H3AI83</accession>
<dbReference type="InterPro" id="IPR006827">
    <property type="entry name" value="Lant_deHydtase_N"/>
</dbReference>
<dbReference type="Proteomes" id="UP000198534">
    <property type="component" value="Unassembled WGS sequence"/>
</dbReference>
<dbReference type="Pfam" id="PF14028">
    <property type="entry name" value="Lant_dehydr_C"/>
    <property type="match status" value="1"/>
</dbReference>
<feature type="domain" description="Thiopeptide-type bacteriocin biosynthesis" evidence="2">
    <location>
        <begin position="762"/>
        <end position="1023"/>
    </location>
</feature>
<gene>
    <name evidence="3" type="ORF">SAMN05444487_11389</name>
</gene>
<protein>
    <submittedName>
        <fullName evidence="3">Thiopeptide-type bacteriocin biosynthesis domain-containing protein</fullName>
    </submittedName>
</protein>
<dbReference type="Pfam" id="PF04738">
    <property type="entry name" value="Lant_dehydr_N"/>
    <property type="match status" value="1"/>
</dbReference>
<evidence type="ECO:0000259" key="2">
    <source>
        <dbReference type="Pfam" id="PF14028"/>
    </source>
</evidence>
<dbReference type="NCBIfam" id="TIGR03891">
    <property type="entry name" value="thiopep_ocin"/>
    <property type="match status" value="1"/>
</dbReference>
<dbReference type="RefSeq" id="WP_177168050.1">
    <property type="nucleotide sequence ID" value="NZ_FNNQ01000013.1"/>
</dbReference>
<sequence>MYEPINAWMLRTPTWPIEKFNALTTDKTMPFQQLLLKTMDKTFIESIAIASPSLYEDLSQLEGDSHQRKTKQVVASVLKYATRMSTRPTPFGLFAGVTVGELSEGTTISLQSSENHIKRARPDMEWLLTLIEKLEEDIEGIQQIKVYKNQLVTKSGGRLYLPYQTGYGRQTNITSKKERVSIQLNEAALQVLKASREPIVLSELIARISSYYSNFDPVQIRTYILQLLKQEFLISELRPPLTISNPFHYIINQIKDIPRYHDVYLQLVEIDQLLEDFNASPMGEGIEIYLDVIQKMKSINETKAYLQVDLGLKNRELTLNQAVADEAAKAATILWRISQTEKGLPHLKKYRDRFLDRYGRDREVPILELLSEESGLGSPEEYYPDAPSTISEPRNSEREQRLLEMMQTALLNRQYVVQLDAKALKDIIPPSVDDRDAPSTVELYTEVLAKSAKAVDDGEFTLVIAPNPGSGSAGQTFGRFFDVLDPFTKNKLQAAHKEINDAQPDVITADCVYFPTRGRAANVSLAPGLQEYELVLGTNYASDKKKLFLEDIVVGATLERLYFKSVSLGKEVTFTANNMLNFQSSPGVYRFLREVSLENVRIWHSYEWGTLRDSPFLPRVQVDKTILSPAKWKLSMGQLELKKEASVEEWNTAFDHWLKKWMVPRFVYMGATDQRLLLDLEHPAHRKEIIKAVENKGRVHLSESFYQQNNDWIVDADHHHYIGEFVFPLKKREALPHPSPVTPVMKKLASNSRIKLPGSDCLYIKVYMAKSRQNDFISRPLSHFVKNAREEGLVQRWFFMRYGDPDNHLRIRFFGEPERLIASLIPTIHTWAERLVEEGLIQKLTIDAYDPEFERYGGPQLIHHAERVFEADSDLVAYLVNQIRFGKIEFPEEFVASMNMLDFMEQYGLNFEDRLLWLDQMVQPDEHRKEFQLWRRAIVECTLHNPVWAQLLGVDQEIIKGLADKRNQGITEFKSQMERIQEQNLLWNHPHKILGSMLHMTCNRLMGDNSKEMKARAFARHALYSQQYLRKQLVST</sequence>
<dbReference type="AlphaFoldDB" id="A0A1H3AI83"/>
<organism evidence="3 4">
    <name type="scientific">Marininema mesophilum</name>
    <dbReference type="NCBI Taxonomy" id="1048340"/>
    <lineage>
        <taxon>Bacteria</taxon>
        <taxon>Bacillati</taxon>
        <taxon>Bacillota</taxon>
        <taxon>Bacilli</taxon>
        <taxon>Bacillales</taxon>
        <taxon>Thermoactinomycetaceae</taxon>
        <taxon>Marininema</taxon>
    </lineage>
</organism>
<dbReference type="STRING" id="1048340.SAMN05444487_11389"/>
<dbReference type="InterPro" id="IPR023809">
    <property type="entry name" value="Thiopep_bacteriocin_synth_dom"/>
</dbReference>
<feature type="domain" description="Lantibiotic dehydratase N-terminal" evidence="1">
    <location>
        <begin position="40"/>
        <end position="687"/>
    </location>
</feature>
<evidence type="ECO:0000259" key="1">
    <source>
        <dbReference type="Pfam" id="PF04738"/>
    </source>
</evidence>
<evidence type="ECO:0000313" key="4">
    <source>
        <dbReference type="Proteomes" id="UP000198534"/>
    </source>
</evidence>
<name>A0A1H3AI83_9BACL</name>